<dbReference type="Pfam" id="PF00665">
    <property type="entry name" value="rve"/>
    <property type="match status" value="1"/>
</dbReference>
<dbReference type="InterPro" id="IPR036397">
    <property type="entry name" value="RNaseH_sf"/>
</dbReference>
<dbReference type="AlphaFoldDB" id="A0A0A9W0V3"/>
<dbReference type="PANTHER" id="PTHR37984">
    <property type="entry name" value="PROTEIN CBG26694"/>
    <property type="match status" value="1"/>
</dbReference>
<sequence length="238" mass="27401">ENWELINSHMDKDVVLMKVREYILSGWPQNYREIPSSGAKKYYQLKDELYVVEGLIFKGDRIVIPSSLKNIMLKKLHNGHPGINRMTKRAEISLFWVGINQDIKKFVQACQTCSKFQDNKVKIPLTPKEIPAVPWFEVASDVFEVNKKHFLVLVDSFSNFIEVVQLENLKSSSIINKIKSIFARHGIPLKLYTDGATYYTAEAFQQFAKDWNFEHITSSPHYPKSNGLAESAVKTCKK</sequence>
<dbReference type="EMBL" id="GBHO01045099">
    <property type="protein sequence ID" value="JAF98504.1"/>
    <property type="molecule type" value="Transcribed_RNA"/>
</dbReference>
<evidence type="ECO:0000313" key="3">
    <source>
        <dbReference type="EMBL" id="JAF98504.1"/>
    </source>
</evidence>
<dbReference type="Pfam" id="PF17921">
    <property type="entry name" value="Integrase_H2C2"/>
    <property type="match status" value="1"/>
</dbReference>
<dbReference type="InterPro" id="IPR050951">
    <property type="entry name" value="Retrovirus_Pol_polyprotein"/>
</dbReference>
<proteinExistence type="predicted"/>
<dbReference type="GO" id="GO:0015074">
    <property type="term" value="P:DNA integration"/>
    <property type="evidence" value="ECO:0007669"/>
    <property type="project" value="InterPro"/>
</dbReference>
<name>A0A0A9W0V3_LYGHE</name>
<dbReference type="InterPro" id="IPR041588">
    <property type="entry name" value="Integrase_H2C2"/>
</dbReference>
<dbReference type="Gene3D" id="3.30.420.10">
    <property type="entry name" value="Ribonuclease H-like superfamily/Ribonuclease H"/>
    <property type="match status" value="1"/>
</dbReference>
<dbReference type="GO" id="GO:0003964">
    <property type="term" value="F:RNA-directed DNA polymerase activity"/>
    <property type="evidence" value="ECO:0007669"/>
    <property type="project" value="UniProtKB-EC"/>
</dbReference>
<reference evidence="3" key="2">
    <citation type="submission" date="2014-07" db="EMBL/GenBank/DDBJ databases">
        <authorList>
            <person name="Hull J."/>
        </authorList>
    </citation>
    <scope>NUCLEOTIDE SEQUENCE</scope>
</reference>
<feature type="domain" description="Integrase catalytic" evidence="2">
    <location>
        <begin position="130"/>
        <end position="238"/>
    </location>
</feature>
<dbReference type="PROSITE" id="PS50994">
    <property type="entry name" value="INTEGRASE"/>
    <property type="match status" value="1"/>
</dbReference>
<dbReference type="Gene3D" id="1.10.340.70">
    <property type="match status" value="1"/>
</dbReference>
<feature type="non-terminal residue" evidence="3">
    <location>
        <position position="1"/>
    </location>
</feature>
<accession>A0A0A9W0V3</accession>
<dbReference type="InterPro" id="IPR001584">
    <property type="entry name" value="Integrase_cat-core"/>
</dbReference>
<dbReference type="PANTHER" id="PTHR37984:SF5">
    <property type="entry name" value="PROTEIN NYNRIN-LIKE"/>
    <property type="match status" value="1"/>
</dbReference>
<feature type="non-terminal residue" evidence="3">
    <location>
        <position position="238"/>
    </location>
</feature>
<protein>
    <recommendedName>
        <fullName evidence="1">RNA-directed DNA polymerase</fullName>
        <ecNumber evidence="1">2.7.7.49</ecNumber>
    </recommendedName>
</protein>
<evidence type="ECO:0000256" key="1">
    <source>
        <dbReference type="ARBA" id="ARBA00012493"/>
    </source>
</evidence>
<dbReference type="GO" id="GO:0003676">
    <property type="term" value="F:nucleic acid binding"/>
    <property type="evidence" value="ECO:0007669"/>
    <property type="project" value="InterPro"/>
</dbReference>
<evidence type="ECO:0000259" key="2">
    <source>
        <dbReference type="PROSITE" id="PS50994"/>
    </source>
</evidence>
<dbReference type="InterPro" id="IPR012337">
    <property type="entry name" value="RNaseH-like_sf"/>
</dbReference>
<dbReference type="SUPFAM" id="SSF53098">
    <property type="entry name" value="Ribonuclease H-like"/>
    <property type="match status" value="1"/>
</dbReference>
<reference evidence="3" key="1">
    <citation type="journal article" date="2014" name="PLoS ONE">
        <title>Transcriptome-Based Identification of ABC Transporters in the Western Tarnished Plant Bug Lygus hesperus.</title>
        <authorList>
            <person name="Hull J.J."/>
            <person name="Chaney K."/>
            <person name="Geib S.M."/>
            <person name="Fabrick J.A."/>
            <person name="Brent C.S."/>
            <person name="Walsh D."/>
            <person name="Lavine L.C."/>
        </authorList>
    </citation>
    <scope>NUCLEOTIDE SEQUENCE</scope>
</reference>
<dbReference type="FunFam" id="1.10.340.70:FF:000003">
    <property type="entry name" value="Protein CBG25708"/>
    <property type="match status" value="1"/>
</dbReference>
<dbReference type="EC" id="2.7.7.49" evidence="1"/>
<gene>
    <name evidence="3" type="ORF">CM83_34766</name>
</gene>
<organism evidence="3">
    <name type="scientific">Lygus hesperus</name>
    <name type="common">Western plant bug</name>
    <dbReference type="NCBI Taxonomy" id="30085"/>
    <lineage>
        <taxon>Eukaryota</taxon>
        <taxon>Metazoa</taxon>
        <taxon>Ecdysozoa</taxon>
        <taxon>Arthropoda</taxon>
        <taxon>Hexapoda</taxon>
        <taxon>Insecta</taxon>
        <taxon>Pterygota</taxon>
        <taxon>Neoptera</taxon>
        <taxon>Paraneoptera</taxon>
        <taxon>Hemiptera</taxon>
        <taxon>Heteroptera</taxon>
        <taxon>Panheteroptera</taxon>
        <taxon>Cimicomorpha</taxon>
        <taxon>Miridae</taxon>
        <taxon>Mirini</taxon>
        <taxon>Lygus</taxon>
    </lineage>
</organism>